<keyword evidence="3 7" id="KW-0812">Transmembrane</keyword>
<evidence type="ECO:0000256" key="7">
    <source>
        <dbReference type="SAM" id="Phobius"/>
    </source>
</evidence>
<name>A0ABS6E1D1_9FIRM</name>
<keyword evidence="2" id="KW-1003">Cell membrane</keyword>
<evidence type="ECO:0000256" key="5">
    <source>
        <dbReference type="ARBA" id="ARBA00023136"/>
    </source>
</evidence>
<keyword evidence="4 7" id="KW-1133">Transmembrane helix</keyword>
<feature type="coiled-coil region" evidence="6">
    <location>
        <begin position="178"/>
        <end position="205"/>
    </location>
</feature>
<feature type="transmembrane region" description="Helical" evidence="7">
    <location>
        <begin position="62"/>
        <end position="78"/>
    </location>
</feature>
<keyword evidence="5 7" id="KW-0472">Membrane</keyword>
<dbReference type="Pfam" id="PF06081">
    <property type="entry name" value="ArAE_1"/>
    <property type="match status" value="1"/>
</dbReference>
<comment type="subcellular location">
    <subcellularLocation>
        <location evidence="1">Cell membrane</location>
        <topology evidence="1">Multi-pass membrane protein</topology>
    </subcellularLocation>
</comment>
<gene>
    <name evidence="8" type="ORF">KQI42_01205</name>
</gene>
<dbReference type="InterPro" id="IPR010343">
    <property type="entry name" value="ArAE_1"/>
</dbReference>
<dbReference type="Proteomes" id="UP000749471">
    <property type="component" value="Unassembled WGS sequence"/>
</dbReference>
<evidence type="ECO:0000256" key="2">
    <source>
        <dbReference type="ARBA" id="ARBA00022475"/>
    </source>
</evidence>
<evidence type="ECO:0000256" key="3">
    <source>
        <dbReference type="ARBA" id="ARBA00022692"/>
    </source>
</evidence>
<comment type="caution">
    <text evidence="8">The sequence shown here is derived from an EMBL/GenBank/DDBJ whole genome shotgun (WGS) entry which is preliminary data.</text>
</comment>
<keyword evidence="6" id="KW-0175">Coiled coil</keyword>
<evidence type="ECO:0000256" key="4">
    <source>
        <dbReference type="ARBA" id="ARBA00022989"/>
    </source>
</evidence>
<feature type="transmembrane region" description="Helical" evidence="7">
    <location>
        <begin position="36"/>
        <end position="55"/>
    </location>
</feature>
<evidence type="ECO:0000313" key="9">
    <source>
        <dbReference type="Proteomes" id="UP000749471"/>
    </source>
</evidence>
<evidence type="ECO:0000256" key="6">
    <source>
        <dbReference type="SAM" id="Coils"/>
    </source>
</evidence>
<dbReference type="PANTHER" id="PTHR30509:SF9">
    <property type="entry name" value="MULTIDRUG RESISTANCE PROTEIN MDTO"/>
    <property type="match status" value="1"/>
</dbReference>
<keyword evidence="9" id="KW-1185">Reference proteome</keyword>
<dbReference type="EMBL" id="JAHLPM010000001">
    <property type="protein sequence ID" value="MBU5436602.1"/>
    <property type="molecule type" value="Genomic_DNA"/>
</dbReference>
<feature type="transmembrane region" description="Helical" evidence="7">
    <location>
        <begin position="12"/>
        <end position="30"/>
    </location>
</feature>
<evidence type="ECO:0000256" key="1">
    <source>
        <dbReference type="ARBA" id="ARBA00004651"/>
    </source>
</evidence>
<dbReference type="RefSeq" id="WP_216515939.1">
    <property type="nucleotide sequence ID" value="NZ_JAHLPM010000001.1"/>
</dbReference>
<dbReference type="PANTHER" id="PTHR30509">
    <property type="entry name" value="P-HYDROXYBENZOIC ACID EFFLUX PUMP SUBUNIT-RELATED"/>
    <property type="match status" value="1"/>
</dbReference>
<feature type="transmembrane region" description="Helical" evidence="7">
    <location>
        <begin position="84"/>
        <end position="101"/>
    </location>
</feature>
<proteinExistence type="predicted"/>
<organism evidence="8 9">
    <name type="scientific">Tissierella simiarum</name>
    <dbReference type="NCBI Taxonomy" id="2841534"/>
    <lineage>
        <taxon>Bacteria</taxon>
        <taxon>Bacillati</taxon>
        <taxon>Bacillota</taxon>
        <taxon>Tissierellia</taxon>
        <taxon>Tissierellales</taxon>
        <taxon>Tissierellaceae</taxon>
        <taxon>Tissierella</taxon>
    </lineage>
</organism>
<protein>
    <submittedName>
        <fullName evidence="8">FUSC family protein</fullName>
    </submittedName>
</protein>
<accession>A0ABS6E1D1</accession>
<sequence length="305" mass="35088">MKKGMQFKIGMRTIKTGIAVAISITLSFLIHSKSPFFAGIGAILAMQSSVSESFIMGKNRMLGTFLGAFIGLLFSLVFPQNPFFIGVGIIIVIHLCYLLGWKKSVQISGIVFLAITLNNTEDTRLNYAIFRIIDTFIGIIVSMVVNYFILPPNMEEKIKSSIRHMYMDSRIIIDNLIWRQKEVDLVDLKKEMKILEDNYTTLRQDIELNLCKTKECFGFQQMLFMFENIYNNISIIAQIEKYPYIDGENKAILEKLYPKIIPCRENIEKENIDIVYNYHLNQILEKLLTINKILGEDLNPTAEKL</sequence>
<evidence type="ECO:0000313" key="8">
    <source>
        <dbReference type="EMBL" id="MBU5436602.1"/>
    </source>
</evidence>
<feature type="transmembrane region" description="Helical" evidence="7">
    <location>
        <begin position="128"/>
        <end position="150"/>
    </location>
</feature>
<reference evidence="8 9" key="1">
    <citation type="submission" date="2021-06" db="EMBL/GenBank/DDBJ databases">
        <authorList>
            <person name="Sun Q."/>
            <person name="Li D."/>
        </authorList>
    </citation>
    <scope>NUCLEOTIDE SEQUENCE [LARGE SCALE GENOMIC DNA]</scope>
    <source>
        <strain evidence="8 9">MSJ-40</strain>
    </source>
</reference>